<feature type="repeat" description="ANK" evidence="2">
    <location>
        <begin position="562"/>
        <end position="597"/>
    </location>
</feature>
<dbReference type="Proteomes" id="UP001316803">
    <property type="component" value="Unassembled WGS sequence"/>
</dbReference>
<dbReference type="InterPro" id="IPR027417">
    <property type="entry name" value="P-loop_NTPase"/>
</dbReference>
<proteinExistence type="predicted"/>
<dbReference type="SMART" id="SM00248">
    <property type="entry name" value="ANK"/>
    <property type="match status" value="4"/>
</dbReference>
<evidence type="ECO:0000313" key="5">
    <source>
        <dbReference type="EMBL" id="KAK5948890.1"/>
    </source>
</evidence>
<dbReference type="InterPro" id="IPR002110">
    <property type="entry name" value="Ankyrin_rpt"/>
</dbReference>
<dbReference type="Pfam" id="PF23239">
    <property type="entry name" value="DUF7069"/>
    <property type="match status" value="1"/>
</dbReference>
<keyword evidence="1" id="KW-0677">Repeat</keyword>
<evidence type="ECO:0000256" key="2">
    <source>
        <dbReference type="PROSITE-ProRule" id="PRU00023"/>
    </source>
</evidence>
<dbReference type="PANTHER" id="PTHR10039">
    <property type="entry name" value="AMELOGENIN"/>
    <property type="match status" value="1"/>
</dbReference>
<gene>
    <name evidence="5" type="ORF">OHC33_010141</name>
</gene>
<dbReference type="Pfam" id="PF12796">
    <property type="entry name" value="Ank_2"/>
    <property type="match status" value="1"/>
</dbReference>
<organism evidence="5 6">
    <name type="scientific">Knufia fluminis</name>
    <dbReference type="NCBI Taxonomy" id="191047"/>
    <lineage>
        <taxon>Eukaryota</taxon>
        <taxon>Fungi</taxon>
        <taxon>Dikarya</taxon>
        <taxon>Ascomycota</taxon>
        <taxon>Pezizomycotina</taxon>
        <taxon>Eurotiomycetes</taxon>
        <taxon>Chaetothyriomycetidae</taxon>
        <taxon>Chaetothyriales</taxon>
        <taxon>Trichomeriaceae</taxon>
        <taxon>Knufia</taxon>
    </lineage>
</organism>
<dbReference type="Gene3D" id="3.40.50.300">
    <property type="entry name" value="P-loop containing nucleotide triphosphate hydrolases"/>
    <property type="match status" value="1"/>
</dbReference>
<sequence>MPSPNFGWDMATPESVGHSFPSISINDQARVHLGDVHNHITPSDDERRCHQALKTSNYEQQKNVNPRRAAGTCEWVTENAQFKRWHQSQHNDLLWISADPGCGRSVLSRYLIGEFLPQIYPGATVCYYFFKDNDEQSRLSTALCAILHQLFILQPDQLRHALSVWDSTADKFAQEPAVLWRVLQNAALDVEGDLAPIICVVDALDESRDADRRELIGLLPYDNVERWFERIPEHALLHIRLRGEDENDLIHREIDMVVKARVEALAQEFDLLPDKQAQLLAILLDMGHRTYLWLHLAVDDIREAFHNSFDPNNVKIETIPSSVEDAYERILSKVKPGQIAMVRTILCLILAARRPLSTEEMALAVAVDSMGASNTSELPSVNVSHFEKRVRDWCAKGFLLRTSQNQDSSDKAWRASMTEDECDHIMARLTIDYILLDRFSAYYDVGDIRWPRNAFKFRSRPGVRESGAFVKYSYWNWATHLQGKLAMNDGALLDKAVSLCDSTYTWDPVRKWFRRYYSLAANPPFPDDSIMDQHVAAYRGNDLVLERMYEIRPFDVNAKDCLDSTALHWAFRTKGEIARRVQRWLIQKGADANARDDWGDTAITSQFAKTNINAIKLMLDAGYEIDNADHTGLTALHEAVGQNDSNLVKLLIAHKVNLEMEDKHGNTALNLAITAAARTSACY</sequence>
<reference evidence="5 6" key="1">
    <citation type="submission" date="2022-12" db="EMBL/GenBank/DDBJ databases">
        <title>Genomic features and morphological characterization of a novel Knufia sp. strain isolated from spacecraft assembly facility.</title>
        <authorList>
            <person name="Teixeira M."/>
            <person name="Chander A.M."/>
            <person name="Stajich J.E."/>
            <person name="Venkateswaran K."/>
        </authorList>
    </citation>
    <scope>NUCLEOTIDE SEQUENCE [LARGE SCALE GENOMIC DNA]</scope>
    <source>
        <strain evidence="5 6">FJI-L2-BK-P2</strain>
    </source>
</reference>
<dbReference type="PROSITE" id="PS50088">
    <property type="entry name" value="ANK_REPEAT"/>
    <property type="match status" value="2"/>
</dbReference>
<keyword evidence="6" id="KW-1185">Reference proteome</keyword>
<dbReference type="AlphaFoldDB" id="A0AAN8I3S6"/>
<dbReference type="PROSITE" id="PS50297">
    <property type="entry name" value="ANK_REP_REGION"/>
    <property type="match status" value="1"/>
</dbReference>
<dbReference type="Pfam" id="PF24883">
    <property type="entry name" value="NPHP3_N"/>
    <property type="match status" value="1"/>
</dbReference>
<name>A0AAN8I3S6_9EURO</name>
<feature type="domain" description="Nephrocystin 3-like N-terminal" evidence="4">
    <location>
        <begin position="71"/>
        <end position="219"/>
    </location>
</feature>
<dbReference type="InterPro" id="IPR036770">
    <property type="entry name" value="Ankyrin_rpt-contain_sf"/>
</dbReference>
<dbReference type="InterPro" id="IPR055497">
    <property type="entry name" value="DUF7069"/>
</dbReference>
<keyword evidence="2" id="KW-0040">ANK repeat</keyword>
<protein>
    <submittedName>
        <fullName evidence="5">Uncharacterized protein</fullName>
    </submittedName>
</protein>
<dbReference type="Gene3D" id="1.25.40.20">
    <property type="entry name" value="Ankyrin repeat-containing domain"/>
    <property type="match status" value="1"/>
</dbReference>
<evidence type="ECO:0000313" key="6">
    <source>
        <dbReference type="Proteomes" id="UP001316803"/>
    </source>
</evidence>
<evidence type="ECO:0000259" key="4">
    <source>
        <dbReference type="Pfam" id="PF24883"/>
    </source>
</evidence>
<feature type="domain" description="DUF7069" evidence="3">
    <location>
        <begin position="250"/>
        <end position="305"/>
    </location>
</feature>
<dbReference type="EMBL" id="JAKLMC020000042">
    <property type="protein sequence ID" value="KAK5948890.1"/>
    <property type="molecule type" value="Genomic_DNA"/>
</dbReference>
<evidence type="ECO:0000256" key="1">
    <source>
        <dbReference type="ARBA" id="ARBA00022737"/>
    </source>
</evidence>
<dbReference type="InterPro" id="IPR056884">
    <property type="entry name" value="NPHP3-like_N"/>
</dbReference>
<evidence type="ECO:0000259" key="3">
    <source>
        <dbReference type="Pfam" id="PF23239"/>
    </source>
</evidence>
<comment type="caution">
    <text evidence="5">The sequence shown here is derived from an EMBL/GenBank/DDBJ whole genome shotgun (WGS) entry which is preliminary data.</text>
</comment>
<dbReference type="SUPFAM" id="SSF48403">
    <property type="entry name" value="Ankyrin repeat"/>
    <property type="match status" value="1"/>
</dbReference>
<feature type="repeat" description="ANK" evidence="2">
    <location>
        <begin position="631"/>
        <end position="663"/>
    </location>
</feature>
<accession>A0AAN8I3S6</accession>